<comment type="caution">
    <text evidence="4">The sequence shown here is derived from an EMBL/GenBank/DDBJ whole genome shotgun (WGS) entry which is preliminary data.</text>
</comment>
<evidence type="ECO:0000313" key="5">
    <source>
        <dbReference type="Proteomes" id="UP001279860"/>
    </source>
</evidence>
<feature type="transmembrane region" description="Helical" evidence="2">
    <location>
        <begin position="898"/>
        <end position="919"/>
    </location>
</feature>
<keyword evidence="2" id="KW-0812">Transmembrane</keyword>
<proteinExistence type="predicted"/>
<feature type="transmembrane region" description="Helical" evidence="2">
    <location>
        <begin position="958"/>
        <end position="979"/>
    </location>
</feature>
<dbReference type="CDD" id="cd20705">
    <property type="entry name" value="MIX_I"/>
    <property type="match status" value="1"/>
</dbReference>
<dbReference type="Pfam" id="PF20249">
    <property type="entry name" value="VasX_N"/>
    <property type="match status" value="1"/>
</dbReference>
<evidence type="ECO:0000313" key="4">
    <source>
        <dbReference type="EMBL" id="MDW6091246.1"/>
    </source>
</evidence>
<evidence type="ECO:0000256" key="2">
    <source>
        <dbReference type="SAM" id="Phobius"/>
    </source>
</evidence>
<evidence type="ECO:0000259" key="3">
    <source>
        <dbReference type="Pfam" id="PF20249"/>
    </source>
</evidence>
<name>A0ABU4IPB5_9VIBR</name>
<organism evidence="4 5">
    <name type="scientific">Vibrio rhizosphaerae</name>
    <dbReference type="NCBI Taxonomy" id="398736"/>
    <lineage>
        <taxon>Bacteria</taxon>
        <taxon>Pseudomonadati</taxon>
        <taxon>Pseudomonadota</taxon>
        <taxon>Gammaproteobacteria</taxon>
        <taxon>Vibrionales</taxon>
        <taxon>Vibrionaceae</taxon>
        <taxon>Vibrio</taxon>
    </lineage>
</organism>
<evidence type="ECO:0000256" key="1">
    <source>
        <dbReference type="SAM" id="MobiDB-lite"/>
    </source>
</evidence>
<gene>
    <name evidence="4" type="ORF">SBX64_01520</name>
</gene>
<dbReference type="Proteomes" id="UP001279860">
    <property type="component" value="Unassembled WGS sequence"/>
</dbReference>
<reference evidence="4 5" key="1">
    <citation type="submission" date="2023-11" db="EMBL/GenBank/DDBJ databases">
        <title>Plant-associative lifestyle of Vibrio porteresiae and its evolutionary dynamics.</title>
        <authorList>
            <person name="Rameshkumar N."/>
            <person name="Kirti K."/>
        </authorList>
    </citation>
    <scope>NUCLEOTIDE SEQUENCE [LARGE SCALE GENOMIC DNA]</scope>
    <source>
        <strain evidence="4 5">MSSRF7</strain>
    </source>
</reference>
<feature type="region of interest" description="Disordered" evidence="1">
    <location>
        <begin position="337"/>
        <end position="368"/>
    </location>
</feature>
<feature type="transmembrane region" description="Helical" evidence="2">
    <location>
        <begin position="931"/>
        <end position="952"/>
    </location>
</feature>
<dbReference type="InterPro" id="IPR046864">
    <property type="entry name" value="VasX_N"/>
</dbReference>
<keyword evidence="5" id="KW-1185">Reference proteome</keyword>
<keyword evidence="2" id="KW-0472">Membrane</keyword>
<accession>A0ABU4IPB5</accession>
<feature type="region of interest" description="Disordered" evidence="1">
    <location>
        <begin position="1169"/>
        <end position="1188"/>
    </location>
</feature>
<dbReference type="EMBL" id="JAWRCP010000001">
    <property type="protein sequence ID" value="MDW6091246.1"/>
    <property type="molecule type" value="Genomic_DNA"/>
</dbReference>
<sequence length="1209" mass="135707">MACTCDHNKLLLIEVTGTQHDTQQDFAFYDLTDMKQQFALEGKKYTDKALAETTIYGWDWCQEKENRNVWLSVKASDGPIMLPLFDNVSHTQRIAKGPQKYQLHSFIPLTLLPTFKEHATPEERIAPLRKGYLYIAYNGKIWREIEVSATDAGEPCFKDVNLFAYRQGRDKPVKTETKREVTGEALKEIWYPAKENGRKTDIRMAYSEVQWSGARINRLEAHPSELNKRMEKIAENSTQMRVIRAEAKKQEKPLPEMRMREMETEMFLGEPKDFNRNLAGSWLSEATASIKSSIQSAWNSGDEAVRQFGIHPDHSPYYYDSILRQSMLLELLQEEEKKKKSADNTTKQADTAPGETNDSDKKPDWTRPSVNDYLADAKNRLLRGIVLADPLFNIRHKSFLIKGCVSYLGLLLKDTSMQKYFASAELVQRFLMPKKWGNQENPYHDYTDTSDFDTYFGGRFHRTLRTTEREKCRSVLRHIQSRLAHEIEEEVFASVLKDITSLDDTNAAAIYPFVGNAVSSLAINPEQIDTLEPKENWGKLDYQDNLVRLLNNDRQHPLHELLFIEEGKVTLEAEYKAPKPFNDGSGLCTPESIARWADDTLLVKPKVMEVLEVAQLFPDDASDNGEQQFPTVRRISGAIDGNLRDYFSALNSLSIELNKVSSTAIQFSAVYAPLLATMKAMSPKVFGRLTYIDINGAKTTGYVVGVHGQGLEWGLSEADRNYVSSRKGGKAMGRVYEENGKLVLSTNKKAAAKVAAEAGEALSAKAPLKVVVVPETDDIAKAYNQVNAKRALSDIGKGGITASNAYEKLRIPHFLVCVELWNLRANWQHFANLVHLKNMFYSGANVTSVLLDLSIAITHSANLSLGAGSQFYSLTNKNMRAISGITARLFEKMSLKTIYTRLAGVSIVAGFLTAGIAAYDSFNLFSRNDDDAGLAMSAVALGTALATIGGMAAEGAALSVLGPIGIVVAIAGGILYMFLKDTPIEIWLKNGPFSKDPEDDYQHLQDADIAFQRLLGMLLNVEINMYDIQTQTRLSEAEKSEWKQAGVTHLLWVRSNISQLLNQDKESALLFVRQAIMEHKSRLVDTPSRTGYVRTHTLIDIDKDNDQPLKIESTANGELYGYGFRKSVPKDKLDTGFLYSKHELYHYEAGFLVRLQSVINGMTFPVAALDDPTPSPQPGHGQQPTFKDEDNADKFWLHYQLPQIEESAE</sequence>
<feature type="domain" description="Toxin VasX N-terminal region" evidence="3">
    <location>
        <begin position="127"/>
        <end position="234"/>
    </location>
</feature>
<protein>
    <submittedName>
        <fullName evidence="4">Toxin VasX</fullName>
    </submittedName>
</protein>
<keyword evidence="2" id="KW-1133">Transmembrane helix</keyword>
<dbReference type="RefSeq" id="WP_318584186.1">
    <property type="nucleotide sequence ID" value="NZ_JAWRCP010000001.1"/>
</dbReference>